<evidence type="ECO:0000256" key="4">
    <source>
        <dbReference type="ARBA" id="ARBA00023002"/>
    </source>
</evidence>
<dbReference type="PANTHER" id="PTHR43647">
    <property type="entry name" value="DEHYDROGENASE"/>
    <property type="match status" value="1"/>
</dbReference>
<organism evidence="7 8">
    <name type="scientific">Stachybotrys chlorohalonatus (strain IBT 40285)</name>
    <dbReference type="NCBI Taxonomy" id="1283841"/>
    <lineage>
        <taxon>Eukaryota</taxon>
        <taxon>Fungi</taxon>
        <taxon>Dikarya</taxon>
        <taxon>Ascomycota</taxon>
        <taxon>Pezizomycotina</taxon>
        <taxon>Sordariomycetes</taxon>
        <taxon>Hypocreomycetidae</taxon>
        <taxon>Hypocreales</taxon>
        <taxon>Stachybotryaceae</taxon>
        <taxon>Stachybotrys</taxon>
    </lineage>
</organism>
<dbReference type="SUPFAM" id="SSF51735">
    <property type="entry name" value="NAD(P)-binding Rossmann-fold domains"/>
    <property type="match status" value="1"/>
</dbReference>
<dbReference type="OMA" id="WTGINWP"/>
<sequence>MGSAPWDAVSPHEQLFVLITGANSGIGLASCQRFIDEFLATHSLTSHLILIPTTRSVAKSLDTIRTLRTHAAAAAQTSASLPARAGGGGSYNWRDTVRRIHVLSLQVDLCDLRSVRRFAAALCAGTVSNPEGLEDEYLRDVRVPRLDSVIFNAAYGHWTGCNYPMAVWKILTTGLIQPLTWPTFKLSQPTSLLNDKPRYKYPPEPPLGEVFCASIFGHYLLAHHLLPLLSRRSAAETPGRIIWSSSLEAVRDVFDRSDIQCLNRSIPYESAKRLTDIISLTHQLPSVQAIAAPFLRIDDPAIAAEKPIPPKIYLTHPGIVVSSLFPVPWFLLWAYDLALRVCRWLGSPWHTVDGYTGSKSAVWVTLQEQSALDNVHAERVKWGSACDHKLEAGVKMTEVEGWGWEGKVEDVNTDTESGIYRKSVGRKHGSKAVMEEDLTEFEELGAECWRQMESMRREWESILDKDS</sequence>
<dbReference type="HOGENOM" id="CLU_029944_0_0_1"/>
<dbReference type="FunCoup" id="A0A084QI17">
    <property type="interactions" value="138"/>
</dbReference>
<keyword evidence="1" id="KW-0444">Lipid biosynthesis</keyword>
<name>A0A084QI17_STAC4</name>
<dbReference type="GO" id="GO:0005811">
    <property type="term" value="C:lipid droplet"/>
    <property type="evidence" value="ECO:0007669"/>
    <property type="project" value="TreeGrafter"/>
</dbReference>
<gene>
    <name evidence="7" type="ORF">S40285_04134</name>
</gene>
<dbReference type="Gene3D" id="3.40.50.720">
    <property type="entry name" value="NAD(P)-binding Rossmann-like Domain"/>
    <property type="match status" value="1"/>
</dbReference>
<evidence type="ECO:0000313" key="8">
    <source>
        <dbReference type="Proteomes" id="UP000028524"/>
    </source>
</evidence>
<dbReference type="GO" id="GO:0005741">
    <property type="term" value="C:mitochondrial outer membrane"/>
    <property type="evidence" value="ECO:0007669"/>
    <property type="project" value="TreeGrafter"/>
</dbReference>
<protein>
    <recommendedName>
        <fullName evidence="9">3-ketosteroid reductase</fullName>
    </recommendedName>
</protein>
<dbReference type="InterPro" id="IPR051593">
    <property type="entry name" value="Ergosterol_Biosynth_ERG27"/>
</dbReference>
<evidence type="ECO:0000256" key="3">
    <source>
        <dbReference type="ARBA" id="ARBA00022955"/>
    </source>
</evidence>
<evidence type="ECO:0000256" key="2">
    <source>
        <dbReference type="ARBA" id="ARBA00022857"/>
    </source>
</evidence>
<keyword evidence="5" id="KW-0443">Lipid metabolism</keyword>
<dbReference type="Proteomes" id="UP000028524">
    <property type="component" value="Unassembled WGS sequence"/>
</dbReference>
<dbReference type="InterPro" id="IPR036291">
    <property type="entry name" value="NAD(P)-bd_dom_sf"/>
</dbReference>
<dbReference type="GO" id="GO:0000253">
    <property type="term" value="F:3-beta-hydroxysteroid 3-dehydrogenase (NADP+) activity"/>
    <property type="evidence" value="ECO:0007669"/>
    <property type="project" value="TreeGrafter"/>
</dbReference>
<dbReference type="GO" id="GO:0005789">
    <property type="term" value="C:endoplasmic reticulum membrane"/>
    <property type="evidence" value="ECO:0007669"/>
    <property type="project" value="TreeGrafter"/>
</dbReference>
<evidence type="ECO:0000256" key="6">
    <source>
        <dbReference type="ARBA" id="ARBA00023593"/>
    </source>
</evidence>
<accession>A0A084QI17</accession>
<evidence type="ECO:0000256" key="1">
    <source>
        <dbReference type="ARBA" id="ARBA00022516"/>
    </source>
</evidence>
<reference evidence="7 8" key="1">
    <citation type="journal article" date="2014" name="BMC Genomics">
        <title>Comparative genome sequencing reveals chemotype-specific gene clusters in the toxigenic black mold Stachybotrys.</title>
        <authorList>
            <person name="Semeiks J."/>
            <person name="Borek D."/>
            <person name="Otwinowski Z."/>
            <person name="Grishin N.V."/>
        </authorList>
    </citation>
    <scope>NUCLEOTIDE SEQUENCE [LARGE SCALE GENOMIC DNA]</scope>
    <source>
        <strain evidence="7 8">IBT 40285</strain>
    </source>
</reference>
<dbReference type="PANTHER" id="PTHR43647:SF1">
    <property type="entry name" value="3-KETO-STEROID REDUCTASE ERG27"/>
    <property type="match status" value="1"/>
</dbReference>
<dbReference type="AlphaFoldDB" id="A0A084QI17"/>
<keyword evidence="4" id="KW-0560">Oxidoreductase</keyword>
<proteinExistence type="inferred from homology"/>
<evidence type="ECO:0008006" key="9">
    <source>
        <dbReference type="Google" id="ProtNLM"/>
    </source>
</evidence>
<keyword evidence="8" id="KW-1185">Reference proteome</keyword>
<dbReference type="OrthoDB" id="9989144at2759"/>
<dbReference type="EMBL" id="KL660735">
    <property type="protein sequence ID" value="KFA63602.1"/>
    <property type="molecule type" value="Genomic_DNA"/>
</dbReference>
<keyword evidence="3" id="KW-0752">Steroid biosynthesis</keyword>
<dbReference type="STRING" id="1283841.A0A084QI17"/>
<dbReference type="GO" id="GO:0006696">
    <property type="term" value="P:ergosterol biosynthetic process"/>
    <property type="evidence" value="ECO:0007669"/>
    <property type="project" value="TreeGrafter"/>
</dbReference>
<evidence type="ECO:0000313" key="7">
    <source>
        <dbReference type="EMBL" id="KFA63602.1"/>
    </source>
</evidence>
<keyword evidence="2" id="KW-0521">NADP</keyword>
<comment type="similarity">
    <text evidence="6">Belongs to the short-chain dehydrogenases/reductases (SDR) family. ERG27 subfamily.</text>
</comment>
<evidence type="ECO:0000256" key="5">
    <source>
        <dbReference type="ARBA" id="ARBA00023098"/>
    </source>
</evidence>
<dbReference type="InParanoid" id="A0A084QI17"/>